<protein>
    <submittedName>
        <fullName evidence="1">Transposon Tf2-6 polyprotein</fullName>
    </submittedName>
</protein>
<evidence type="ECO:0000313" key="2">
    <source>
        <dbReference type="Proteomes" id="UP000887013"/>
    </source>
</evidence>
<sequence length="117" mass="13472">MRKLYPICCTFHGTGHIYVHPSLKTCTPMILRIDNVRPPLTSPLLRPHLINIRTDKSFVNDLKGKRTSVSFNRLKPACQFPVDLESTSLDHDSTIQPIPVTKSCWHVHFLKKLVHYI</sequence>
<dbReference type="Proteomes" id="UP000887013">
    <property type="component" value="Unassembled WGS sequence"/>
</dbReference>
<evidence type="ECO:0000313" key="1">
    <source>
        <dbReference type="EMBL" id="GFT97333.1"/>
    </source>
</evidence>
<accession>A0A8X6Q1S9</accession>
<keyword evidence="2" id="KW-1185">Reference proteome</keyword>
<dbReference type="EMBL" id="BMAW01122076">
    <property type="protein sequence ID" value="GFT97333.1"/>
    <property type="molecule type" value="Genomic_DNA"/>
</dbReference>
<organism evidence="1 2">
    <name type="scientific">Nephila pilipes</name>
    <name type="common">Giant wood spider</name>
    <name type="synonym">Nephila maculata</name>
    <dbReference type="NCBI Taxonomy" id="299642"/>
    <lineage>
        <taxon>Eukaryota</taxon>
        <taxon>Metazoa</taxon>
        <taxon>Ecdysozoa</taxon>
        <taxon>Arthropoda</taxon>
        <taxon>Chelicerata</taxon>
        <taxon>Arachnida</taxon>
        <taxon>Araneae</taxon>
        <taxon>Araneomorphae</taxon>
        <taxon>Entelegynae</taxon>
        <taxon>Araneoidea</taxon>
        <taxon>Nephilidae</taxon>
        <taxon>Nephila</taxon>
    </lineage>
</organism>
<comment type="caution">
    <text evidence="1">The sequence shown here is derived from an EMBL/GenBank/DDBJ whole genome shotgun (WGS) entry which is preliminary data.</text>
</comment>
<name>A0A8X6Q1S9_NEPPI</name>
<gene>
    <name evidence="1" type="primary">Tf2-6_45</name>
    <name evidence="1" type="ORF">NPIL_47051</name>
</gene>
<dbReference type="AlphaFoldDB" id="A0A8X6Q1S9"/>
<proteinExistence type="predicted"/>
<reference evidence="1" key="1">
    <citation type="submission" date="2020-08" db="EMBL/GenBank/DDBJ databases">
        <title>Multicomponent nature underlies the extraordinary mechanical properties of spider dragline silk.</title>
        <authorList>
            <person name="Kono N."/>
            <person name="Nakamura H."/>
            <person name="Mori M."/>
            <person name="Yoshida Y."/>
            <person name="Ohtoshi R."/>
            <person name="Malay A.D."/>
            <person name="Moran D.A.P."/>
            <person name="Tomita M."/>
            <person name="Numata K."/>
            <person name="Arakawa K."/>
        </authorList>
    </citation>
    <scope>NUCLEOTIDE SEQUENCE</scope>
</reference>